<dbReference type="InterPro" id="IPR051768">
    <property type="entry name" value="Bact_secretion_toxin"/>
</dbReference>
<dbReference type="Pfam" id="PF13930">
    <property type="entry name" value="Endonuclea_NS_2"/>
    <property type="match status" value="1"/>
</dbReference>
<keyword evidence="7" id="KW-0378">Hydrolase</keyword>
<dbReference type="GO" id="GO:0004519">
    <property type="term" value="F:endonuclease activity"/>
    <property type="evidence" value="ECO:0007669"/>
    <property type="project" value="UniProtKB-KW"/>
</dbReference>
<evidence type="ECO:0000313" key="8">
    <source>
        <dbReference type="Proteomes" id="UP000198660"/>
    </source>
</evidence>
<dbReference type="GO" id="GO:0005886">
    <property type="term" value="C:plasma membrane"/>
    <property type="evidence" value="ECO:0007669"/>
    <property type="project" value="UniProtKB-SubCell"/>
</dbReference>
<accession>A0A1I6QJ08</accession>
<evidence type="ECO:0000256" key="3">
    <source>
        <dbReference type="ARBA" id="ARBA00023136"/>
    </source>
</evidence>
<feature type="domain" description="Type VII secretion system protein EssD-like" evidence="6">
    <location>
        <begin position="372"/>
        <end position="495"/>
    </location>
</feature>
<comment type="subcellular location">
    <subcellularLocation>
        <location evidence="1">Cell membrane</location>
    </subcellularLocation>
</comment>
<dbReference type="Gene3D" id="3.40.570.10">
    <property type="entry name" value="Extracellular Endonuclease, subunit A"/>
    <property type="match status" value="1"/>
</dbReference>
<dbReference type="InterPro" id="IPR025338">
    <property type="entry name" value="DUF4244"/>
</dbReference>
<keyword evidence="7" id="KW-0540">Nuclease</keyword>
<keyword evidence="2" id="KW-1003">Cell membrane</keyword>
<name>A0A1I6QJ08_9BACL</name>
<dbReference type="Gene3D" id="1.10.287.700">
    <property type="entry name" value="Helix hairpin bin"/>
    <property type="match status" value="1"/>
</dbReference>
<keyword evidence="5" id="KW-1133">Transmembrane helix</keyword>
<protein>
    <submittedName>
        <fullName evidence="7">DNA/RNA non-specific endonuclease</fullName>
    </submittedName>
</protein>
<dbReference type="InterPro" id="IPR044929">
    <property type="entry name" value="DNA/RNA_non-sp_Endonuclease_sf"/>
</dbReference>
<proteinExistence type="predicted"/>
<dbReference type="SUPFAM" id="SSF118375">
    <property type="entry name" value="Synuclein"/>
    <property type="match status" value="1"/>
</dbReference>
<keyword evidence="3 5" id="KW-0472">Membrane</keyword>
<feature type="transmembrane region" description="Helical" evidence="5">
    <location>
        <begin position="20"/>
        <end position="40"/>
    </location>
</feature>
<dbReference type="AlphaFoldDB" id="A0A1I6QJ08"/>
<keyword evidence="7" id="KW-0255">Endonuclease</keyword>
<dbReference type="Pfam" id="PF14029">
    <property type="entry name" value="DUF4244"/>
    <property type="match status" value="1"/>
</dbReference>
<dbReference type="Proteomes" id="UP000198660">
    <property type="component" value="Unassembled WGS sequence"/>
</dbReference>
<organism evidence="7 8">
    <name type="scientific">Marininema halotolerans</name>
    <dbReference type="NCBI Taxonomy" id="1155944"/>
    <lineage>
        <taxon>Bacteria</taxon>
        <taxon>Bacillati</taxon>
        <taxon>Bacillota</taxon>
        <taxon>Bacilli</taxon>
        <taxon>Bacillales</taxon>
        <taxon>Thermoactinomycetaceae</taxon>
        <taxon>Marininema</taxon>
    </lineage>
</organism>
<dbReference type="PANTHER" id="PTHR34976">
    <property type="entry name" value="RIBONUCLEASE YQCG-RELATED"/>
    <property type="match status" value="1"/>
</dbReference>
<keyword evidence="5" id="KW-0812">Transmembrane</keyword>
<dbReference type="PANTHER" id="PTHR34976:SF2">
    <property type="entry name" value="TYPE VII SECRETION SYSTEM PROTEIN ESSD"/>
    <property type="match status" value="1"/>
</dbReference>
<evidence type="ECO:0000256" key="1">
    <source>
        <dbReference type="ARBA" id="ARBA00004236"/>
    </source>
</evidence>
<evidence type="ECO:0000256" key="2">
    <source>
        <dbReference type="ARBA" id="ARBA00022475"/>
    </source>
</evidence>
<keyword evidence="8" id="KW-1185">Reference proteome</keyword>
<gene>
    <name evidence="7" type="ORF">SAMN05444972_103183</name>
</gene>
<reference evidence="8" key="1">
    <citation type="submission" date="2016-10" db="EMBL/GenBank/DDBJ databases">
        <authorList>
            <person name="Varghese N."/>
            <person name="Submissions S."/>
        </authorList>
    </citation>
    <scope>NUCLEOTIDE SEQUENCE [LARGE SCALE GENOMIC DNA]</scope>
    <source>
        <strain evidence="8">DSM 45789</strain>
    </source>
</reference>
<dbReference type="InterPro" id="IPR044927">
    <property type="entry name" value="Endonuclea_NS_2"/>
</dbReference>
<sequence length="510" mass="53734">MRFLKSLWIVFRNKKAAETVEYVIIMCLAVALGGALVSAVKSEPVQCKMKQVIEQSLPMEYSGDKSECGELAADVSQKNHHKEKNTNPTEEGDGGGGWFSKLKDTVSNGYEKAKQGVQHAWDETKKGAEHAWNKTKEYASDAWEWTKEHKEEIAAAAVVATGVVLLFVPGGQGIGIGMLIGAGLSGGISYASGNDLKTIAEDMAIGGTAGAIGGGAAGAIRTVGSAVGRRLAGIFVGDAVGGGLGVASDDALRGKKFSWKRTAAGAAAGVLLTSVMHGPVGDVAGKYAGKARDGIAQAICVFAEKPMPSQFATIYMAAGSGPKGCESSVASALGGSTDDAVKSAGTTAGKQTEVKYGEQYTRINRKKVLKSNVKYTDNKGYTYGTDSKGRISSAEGELDLETAKRNGYAQRKVGGEDRLSDDDGGHLIASIFGGSGNIDNLVPMNSNLNRGRWKAMENTWSSALHDGSKVKVKITPKYGGESNRPDEILVRYKIDDGIWETERYRNVQGG</sequence>
<dbReference type="EMBL" id="FPAA01000003">
    <property type="protein sequence ID" value="SFS52441.1"/>
    <property type="molecule type" value="Genomic_DNA"/>
</dbReference>
<evidence type="ECO:0000313" key="7">
    <source>
        <dbReference type="EMBL" id="SFS52441.1"/>
    </source>
</evidence>
<feature type="region of interest" description="Disordered" evidence="4">
    <location>
        <begin position="74"/>
        <end position="98"/>
    </location>
</feature>
<evidence type="ECO:0000256" key="5">
    <source>
        <dbReference type="SAM" id="Phobius"/>
    </source>
</evidence>
<evidence type="ECO:0000259" key="6">
    <source>
        <dbReference type="Pfam" id="PF13930"/>
    </source>
</evidence>
<evidence type="ECO:0000256" key="4">
    <source>
        <dbReference type="SAM" id="MobiDB-lite"/>
    </source>
</evidence>